<dbReference type="Pfam" id="PF03114">
    <property type="entry name" value="BAR"/>
    <property type="match status" value="1"/>
</dbReference>
<gene>
    <name evidence="19" type="primary">ARHGAP17</name>
    <name evidence="19" type="synonym">arhgap17a</name>
</gene>
<feature type="coiled-coil region" evidence="15">
    <location>
        <begin position="180"/>
        <end position="207"/>
    </location>
</feature>
<dbReference type="CTD" id="550254"/>
<name>A0A8C7DX33_ONCKI</name>
<dbReference type="GO" id="GO:0016020">
    <property type="term" value="C:membrane"/>
    <property type="evidence" value="ECO:0007669"/>
    <property type="project" value="UniProtKB-SubCell"/>
</dbReference>
<evidence type="ECO:0000256" key="1">
    <source>
        <dbReference type="ARBA" id="ARBA00004170"/>
    </source>
</evidence>
<keyword evidence="10" id="KW-0472">Membrane</keyword>
<dbReference type="SMART" id="SM00324">
    <property type="entry name" value="RhoGAP"/>
    <property type="match status" value="1"/>
</dbReference>
<feature type="compositionally biased region" description="Pro residues" evidence="16">
    <location>
        <begin position="634"/>
        <end position="647"/>
    </location>
</feature>
<sequence length="757" mass="82507">MKKQFNRMKQLANQTVGRAEKTEVLSDDLLQIERRMEMVRVVSHNTHKRMVTCLQGHIGTDAEKRHSVPRLYTGNGQKKLPLTALSQAMVDGGSQLGEESLIGKMMEVCGEAENRLASELLQHEVQIEKDVLDPLNQLAEVDIPNILKQRKQLARLVLDYDSARARWLQATKSIISGTNTQALTAKADLLKEEVDEAMNKMELCKDQLAADMYSFFSKEGDYARYYVMLLEAQADYHRKSLTVLESVLPTIQAQQDSWTEKPAFGTGLEEHLKRSSREIALPLEACVMMLLETGMKEEGLFRIAAGASKLKKLKAALDCSTSQLEEFYSDPHAVAGALKSYLRELPEPLMSFQLYDEWIQASNVSEPDKRLQALWVVCDQLPKNNKANLRYLVKFLSKLAQDSEVNKMTPSNIAIVLGPNMLWAKTEGTLAEMAAATSVHVVTIIEPIIQHADWFFPEDVEFNVSGMFAMPTPPSNHSMEYDCSTIERKRPGSMVGPENDNPRKDSNPKREPSSTPTLHQRNGSGGGHPGTASSAGGGGAGGQLGVGGPGAGSMGPSPHMMRRGTKKPAPAPPKPLNPPSGQSSNPTNHHPFSGQGQSLSPSPRPLSSSSHSPTSPISQPSTTPRRQSSNQPPIQAPNHPPPQPPTPSQVSPPLHPRVLSQPAGDYPGADQSPPDTPTPPDTPPPSTTLLDIPGAHPGPPSPFQSGSLPRPRPVPKPRNRPNIPPPPQPPTQGNDTNGICSTAYKIMVLCPQVQEHL</sequence>
<evidence type="ECO:0000256" key="14">
    <source>
        <dbReference type="ARBA" id="ARBA00083392"/>
    </source>
</evidence>
<evidence type="ECO:0000256" key="11">
    <source>
        <dbReference type="ARBA" id="ARBA00055904"/>
    </source>
</evidence>
<dbReference type="Proteomes" id="UP000694557">
    <property type="component" value="Unassembled WGS sequence"/>
</dbReference>
<protein>
    <recommendedName>
        <fullName evidence="13">Rho GTPase-activating protein 17</fullName>
    </recommendedName>
    <alternativeName>
        <fullName evidence="14">Rho-type GTPase-activating protein 17</fullName>
    </alternativeName>
</protein>
<dbReference type="PANTHER" id="PTHR14130">
    <property type="entry name" value="3BP-1 RELATED RHOGAP"/>
    <property type="match status" value="1"/>
</dbReference>
<dbReference type="InterPro" id="IPR004148">
    <property type="entry name" value="BAR_dom"/>
</dbReference>
<evidence type="ECO:0000313" key="20">
    <source>
        <dbReference type="Proteomes" id="UP000694557"/>
    </source>
</evidence>
<feature type="compositionally biased region" description="Basic and acidic residues" evidence="16">
    <location>
        <begin position="500"/>
        <end position="512"/>
    </location>
</feature>
<keyword evidence="7" id="KW-0597">Phosphoprotein</keyword>
<comment type="function">
    <text evidence="11">Rho GTPase-activating protein involved in the maintenance of tight junction by regulating the activity of CDC42, thereby playing a central role in apical polarity of epithelial cells. Specifically acts as a GTPase activator for the CDC42 GTPase by converting it to an inactive GDP-bound state. The complex formed with AMOT acts by regulating the uptake of polarity proteins at tight junctions, possibly by deciding whether tight junction transmembrane proteins are recycled back to the plasma membrane or sent elsewhere. Participates in the Ca(2+)-dependent regulation of exocytosis, possibly by catalyzing GTPase activity of Rho family proteins and by inducing the reorganization of the cortical actin filaments. Acts as a GTPase activator in vitro for RAC1.</text>
</comment>
<keyword evidence="8" id="KW-0965">Cell junction</keyword>
<evidence type="ECO:0000256" key="13">
    <source>
        <dbReference type="ARBA" id="ARBA00070237"/>
    </source>
</evidence>
<organism evidence="19 20">
    <name type="scientific">Oncorhynchus kisutch</name>
    <name type="common">Coho salmon</name>
    <name type="synonym">Salmo kisutch</name>
    <dbReference type="NCBI Taxonomy" id="8019"/>
    <lineage>
        <taxon>Eukaryota</taxon>
        <taxon>Metazoa</taxon>
        <taxon>Chordata</taxon>
        <taxon>Craniata</taxon>
        <taxon>Vertebrata</taxon>
        <taxon>Euteleostomi</taxon>
        <taxon>Actinopterygii</taxon>
        <taxon>Neopterygii</taxon>
        <taxon>Teleostei</taxon>
        <taxon>Protacanthopterygii</taxon>
        <taxon>Salmoniformes</taxon>
        <taxon>Salmonidae</taxon>
        <taxon>Salmoninae</taxon>
        <taxon>Oncorhynchus</taxon>
    </lineage>
</organism>
<keyword evidence="15" id="KW-0175">Coiled coil</keyword>
<dbReference type="PROSITE" id="PS50238">
    <property type="entry name" value="RHOGAP"/>
    <property type="match status" value="1"/>
</dbReference>
<dbReference type="Gene3D" id="1.20.1270.60">
    <property type="entry name" value="Arfaptin homology (AH) domain/BAR domain"/>
    <property type="match status" value="1"/>
</dbReference>
<feature type="compositionally biased region" description="Gly residues" evidence="16">
    <location>
        <begin position="523"/>
        <end position="553"/>
    </location>
</feature>
<feature type="domain" description="Rho-GAP" evidence="17">
    <location>
        <begin position="266"/>
        <end position="456"/>
    </location>
</feature>
<evidence type="ECO:0000256" key="16">
    <source>
        <dbReference type="SAM" id="MobiDB-lite"/>
    </source>
</evidence>
<dbReference type="PROSITE" id="PS51021">
    <property type="entry name" value="BAR"/>
    <property type="match status" value="1"/>
</dbReference>
<evidence type="ECO:0000256" key="3">
    <source>
        <dbReference type="ARBA" id="ARBA00004496"/>
    </source>
</evidence>
<feature type="region of interest" description="Disordered" evidence="16">
    <location>
        <begin position="489"/>
        <end position="738"/>
    </location>
</feature>
<evidence type="ECO:0000259" key="17">
    <source>
        <dbReference type="PROSITE" id="PS50238"/>
    </source>
</evidence>
<dbReference type="FunFam" id="1.10.555.10:FF:000001">
    <property type="entry name" value="Rho GTPase activating protein 44"/>
    <property type="match status" value="1"/>
</dbReference>
<dbReference type="AlphaFoldDB" id="A0A8C7DX33"/>
<dbReference type="GO" id="GO:0032956">
    <property type="term" value="P:regulation of actin cytoskeleton organization"/>
    <property type="evidence" value="ECO:0007669"/>
    <property type="project" value="TreeGrafter"/>
</dbReference>
<feature type="compositionally biased region" description="Low complexity" evidence="16">
    <location>
        <begin position="593"/>
        <end position="633"/>
    </location>
</feature>
<evidence type="ECO:0000256" key="15">
    <source>
        <dbReference type="SAM" id="Coils"/>
    </source>
</evidence>
<evidence type="ECO:0000256" key="12">
    <source>
        <dbReference type="ARBA" id="ARBA00065623"/>
    </source>
</evidence>
<dbReference type="SUPFAM" id="SSF103657">
    <property type="entry name" value="BAR/IMD domain-like"/>
    <property type="match status" value="1"/>
</dbReference>
<dbReference type="InterPro" id="IPR047165">
    <property type="entry name" value="RHG17/44/SH3BP1-like"/>
</dbReference>
<dbReference type="GO" id="GO:0007165">
    <property type="term" value="P:signal transduction"/>
    <property type="evidence" value="ECO:0007669"/>
    <property type="project" value="InterPro"/>
</dbReference>
<keyword evidence="6" id="KW-0963">Cytoplasm</keyword>
<dbReference type="GO" id="GO:0035020">
    <property type="term" value="P:regulation of Rac protein signal transduction"/>
    <property type="evidence" value="ECO:0007669"/>
    <property type="project" value="TreeGrafter"/>
</dbReference>
<dbReference type="Ensembl" id="ENSOKIT00005021868.1">
    <property type="protein sequence ID" value="ENSOKIP00005020534.1"/>
    <property type="gene ID" value="ENSOKIG00005008532.1"/>
</dbReference>
<evidence type="ECO:0000259" key="18">
    <source>
        <dbReference type="PROSITE" id="PS51021"/>
    </source>
</evidence>
<evidence type="ECO:0000256" key="4">
    <source>
        <dbReference type="ARBA" id="ARBA00022427"/>
    </source>
</evidence>
<comment type="subcellular location">
    <subcellularLocation>
        <location evidence="2">Cell junction</location>
        <location evidence="2">Tight junction</location>
    </subcellularLocation>
    <subcellularLocation>
        <location evidence="3">Cytoplasm</location>
    </subcellularLocation>
    <subcellularLocation>
        <location evidence="1">Membrane</location>
        <topology evidence="1">Peripheral membrane protein</topology>
    </subcellularLocation>
</comment>
<dbReference type="GeneTree" id="ENSGT00940000156201"/>
<dbReference type="PANTHER" id="PTHR14130:SF3">
    <property type="entry name" value="RHO GTPASE-ACTIVATING PROTEIN 17"/>
    <property type="match status" value="1"/>
</dbReference>
<evidence type="ECO:0000313" key="19">
    <source>
        <dbReference type="Ensembl" id="ENSOKIP00005020534.1"/>
    </source>
</evidence>
<dbReference type="GO" id="GO:0005096">
    <property type="term" value="F:GTPase activator activity"/>
    <property type="evidence" value="ECO:0007669"/>
    <property type="project" value="UniProtKB-KW"/>
</dbReference>
<feature type="domain" description="BAR" evidence="18">
    <location>
        <begin position="14"/>
        <end position="260"/>
    </location>
</feature>
<reference evidence="19" key="2">
    <citation type="submission" date="2025-09" db="UniProtKB">
        <authorList>
            <consortium name="Ensembl"/>
        </authorList>
    </citation>
    <scope>IDENTIFICATION</scope>
</reference>
<evidence type="ECO:0000256" key="7">
    <source>
        <dbReference type="ARBA" id="ARBA00022553"/>
    </source>
</evidence>
<proteinExistence type="predicted"/>
<keyword evidence="5" id="KW-0343">GTPase activation</keyword>
<keyword evidence="20" id="KW-1185">Reference proteome</keyword>
<reference evidence="19" key="1">
    <citation type="submission" date="2025-08" db="UniProtKB">
        <authorList>
            <consortium name="Ensembl"/>
        </authorList>
    </citation>
    <scope>IDENTIFICATION</scope>
</reference>
<feature type="compositionally biased region" description="Polar residues" evidence="16">
    <location>
        <begin position="513"/>
        <end position="522"/>
    </location>
</feature>
<evidence type="ECO:0000256" key="9">
    <source>
        <dbReference type="ARBA" id="ARBA00023036"/>
    </source>
</evidence>
<dbReference type="GO" id="GO:0005923">
    <property type="term" value="C:bicellular tight junction"/>
    <property type="evidence" value="ECO:0007669"/>
    <property type="project" value="UniProtKB-SubCell"/>
</dbReference>
<dbReference type="InterPro" id="IPR008936">
    <property type="entry name" value="Rho_GTPase_activation_prot"/>
</dbReference>
<dbReference type="SMART" id="SM00721">
    <property type="entry name" value="BAR"/>
    <property type="match status" value="1"/>
</dbReference>
<evidence type="ECO:0000256" key="8">
    <source>
        <dbReference type="ARBA" id="ARBA00022949"/>
    </source>
</evidence>
<feature type="compositionally biased region" description="Pro residues" evidence="16">
    <location>
        <begin position="674"/>
        <end position="686"/>
    </location>
</feature>
<evidence type="ECO:0000256" key="10">
    <source>
        <dbReference type="ARBA" id="ARBA00023136"/>
    </source>
</evidence>
<comment type="subunit">
    <text evidence="12">Component of a complex whose core is composed of ARHGAP17, AMOT, PALS1, PATJ and PARD3/PAR3. Interacts with NHERF1, FNBP1, TRIP10, CAPZA (CAPZA1, CAPZA2 or CAPZA3), CAPZB, CD2AP and SH3KBP1/CIN85.</text>
</comment>
<evidence type="ECO:0000256" key="6">
    <source>
        <dbReference type="ARBA" id="ARBA00022490"/>
    </source>
</evidence>
<dbReference type="InterPro" id="IPR000198">
    <property type="entry name" value="RhoGAP_dom"/>
</dbReference>
<dbReference type="CDD" id="cd04386">
    <property type="entry name" value="RhoGAP_nadrin"/>
    <property type="match status" value="1"/>
</dbReference>
<dbReference type="Pfam" id="PF00620">
    <property type="entry name" value="RhoGAP"/>
    <property type="match status" value="1"/>
</dbReference>
<feature type="compositionally biased region" description="Pro residues" evidence="16">
    <location>
        <begin position="720"/>
        <end position="730"/>
    </location>
</feature>
<keyword evidence="4" id="KW-0796">Tight junction</keyword>
<evidence type="ECO:0000256" key="5">
    <source>
        <dbReference type="ARBA" id="ARBA00022468"/>
    </source>
</evidence>
<accession>A0A8C7DX33</accession>
<keyword evidence="9" id="KW-0729">SH3-binding</keyword>
<dbReference type="SUPFAM" id="SSF48350">
    <property type="entry name" value="GTPase activation domain, GAP"/>
    <property type="match status" value="1"/>
</dbReference>
<dbReference type="FunFam" id="1.20.1270.60:FF:000019">
    <property type="entry name" value="rho GTPase-activating protein 17 isoform X1"/>
    <property type="match status" value="1"/>
</dbReference>
<dbReference type="GO" id="GO:0017124">
    <property type="term" value="F:SH3 domain binding"/>
    <property type="evidence" value="ECO:0007669"/>
    <property type="project" value="UniProtKB-KW"/>
</dbReference>
<feature type="compositionally biased region" description="Pro residues" evidence="16">
    <location>
        <begin position="569"/>
        <end position="578"/>
    </location>
</feature>
<feature type="compositionally biased region" description="Polar residues" evidence="16">
    <location>
        <begin position="580"/>
        <end position="590"/>
    </location>
</feature>
<dbReference type="GO" id="GO:0005829">
    <property type="term" value="C:cytosol"/>
    <property type="evidence" value="ECO:0007669"/>
    <property type="project" value="TreeGrafter"/>
</dbReference>
<dbReference type="InterPro" id="IPR027267">
    <property type="entry name" value="AH/BAR_dom_sf"/>
</dbReference>
<dbReference type="Gene3D" id="1.10.555.10">
    <property type="entry name" value="Rho GTPase activation protein"/>
    <property type="match status" value="1"/>
</dbReference>
<evidence type="ECO:0000256" key="2">
    <source>
        <dbReference type="ARBA" id="ARBA00004435"/>
    </source>
</evidence>